<dbReference type="InterPro" id="IPR057279">
    <property type="entry name" value="MGAT4"/>
</dbReference>
<dbReference type="AlphaFoldDB" id="A0A2G9R6K1"/>
<accession>A0A2G9R6K1</accession>
<evidence type="ECO:0000313" key="7">
    <source>
        <dbReference type="Proteomes" id="UP000228934"/>
    </source>
</evidence>
<evidence type="ECO:0000259" key="4">
    <source>
        <dbReference type="Pfam" id="PF04666"/>
    </source>
</evidence>
<evidence type="ECO:0000256" key="3">
    <source>
        <dbReference type="ARBA" id="ARBA00022679"/>
    </source>
</evidence>
<keyword evidence="7" id="KW-1185">Reference proteome</keyword>
<organism evidence="6 7">
    <name type="scientific">Aquarana catesbeiana</name>
    <name type="common">American bullfrog</name>
    <name type="synonym">Rana catesbeiana</name>
    <dbReference type="NCBI Taxonomy" id="8400"/>
    <lineage>
        <taxon>Eukaryota</taxon>
        <taxon>Metazoa</taxon>
        <taxon>Chordata</taxon>
        <taxon>Craniata</taxon>
        <taxon>Vertebrata</taxon>
        <taxon>Euteleostomi</taxon>
        <taxon>Amphibia</taxon>
        <taxon>Batrachia</taxon>
        <taxon>Anura</taxon>
        <taxon>Neobatrachia</taxon>
        <taxon>Ranoidea</taxon>
        <taxon>Ranidae</taxon>
        <taxon>Aquarana</taxon>
    </lineage>
</organism>
<dbReference type="Proteomes" id="UP000228934">
    <property type="component" value="Unassembled WGS sequence"/>
</dbReference>
<evidence type="ECO:0000256" key="2">
    <source>
        <dbReference type="ARBA" id="ARBA00022676"/>
    </source>
</evidence>
<dbReference type="GO" id="GO:0006487">
    <property type="term" value="P:protein N-linked glycosylation"/>
    <property type="evidence" value="ECO:0007669"/>
    <property type="project" value="TreeGrafter"/>
</dbReference>
<dbReference type="InterPro" id="IPR006759">
    <property type="entry name" value="Glyco_transf_54"/>
</dbReference>
<sequence length="101" mass="11890">KHCDRQKSNLRIRYRPSLFQHIGTHSSLVGKIQNLKDKDFDKKVLYKPHHNPPAKLSTSLKVYQQYNLYNAYIGQECFWSFSPVAGDYILFEFEEPLQLDG</sequence>
<evidence type="ECO:0000313" key="6">
    <source>
        <dbReference type="EMBL" id="PIO22883.1"/>
    </source>
</evidence>
<feature type="domain" description="MGAT4 A/B/C C-terminal" evidence="5">
    <location>
        <begin position="54"/>
        <end position="100"/>
    </location>
</feature>
<dbReference type="InterPro" id="IPR056576">
    <property type="entry name" value="MGAT4_A/B/C_C"/>
</dbReference>
<gene>
    <name evidence="6" type="ORF">AB205_0221810</name>
</gene>
<protein>
    <submittedName>
        <fullName evidence="6">Uncharacterized protein</fullName>
    </submittedName>
</protein>
<proteinExistence type="predicted"/>
<dbReference type="PANTHER" id="PTHR12062:SF10">
    <property type="entry name" value="ALPHA-1,3-MANNOSYL-GLYCOPROTEIN 4-BETA-N-ACETYLGLUCOSAMINYLTRANSFERASE-LIKE PROTEIN MGAT4D"/>
    <property type="match status" value="1"/>
</dbReference>
<comment type="pathway">
    <text evidence="1">Protein modification; protein glycosylation.</text>
</comment>
<dbReference type="OrthoDB" id="2016523at2759"/>
<evidence type="ECO:0000259" key="5">
    <source>
        <dbReference type="Pfam" id="PF23524"/>
    </source>
</evidence>
<feature type="domain" description="MGAT4 conserved region" evidence="4">
    <location>
        <begin position="1"/>
        <end position="40"/>
    </location>
</feature>
<dbReference type="GO" id="GO:0008375">
    <property type="term" value="F:acetylglucosaminyltransferase activity"/>
    <property type="evidence" value="ECO:0007669"/>
    <property type="project" value="TreeGrafter"/>
</dbReference>
<evidence type="ECO:0000256" key="1">
    <source>
        <dbReference type="ARBA" id="ARBA00004922"/>
    </source>
</evidence>
<feature type="non-terminal residue" evidence="6">
    <location>
        <position position="1"/>
    </location>
</feature>
<dbReference type="EMBL" id="KV973225">
    <property type="protein sequence ID" value="PIO22883.1"/>
    <property type="molecule type" value="Genomic_DNA"/>
</dbReference>
<dbReference type="Pfam" id="PF23524">
    <property type="entry name" value="MGAT4A_C"/>
    <property type="match status" value="1"/>
</dbReference>
<dbReference type="Pfam" id="PF04666">
    <property type="entry name" value="MGAT4_cons"/>
    <property type="match status" value="1"/>
</dbReference>
<keyword evidence="2" id="KW-0328">Glycosyltransferase</keyword>
<dbReference type="GO" id="GO:0005795">
    <property type="term" value="C:Golgi stack"/>
    <property type="evidence" value="ECO:0007669"/>
    <property type="project" value="TreeGrafter"/>
</dbReference>
<keyword evidence="3" id="KW-0808">Transferase</keyword>
<reference evidence="7" key="1">
    <citation type="journal article" date="2017" name="Nat. Commun.">
        <title>The North American bullfrog draft genome provides insight into hormonal regulation of long noncoding RNA.</title>
        <authorList>
            <person name="Hammond S.A."/>
            <person name="Warren R.L."/>
            <person name="Vandervalk B.P."/>
            <person name="Kucuk E."/>
            <person name="Khan H."/>
            <person name="Gibb E.A."/>
            <person name="Pandoh P."/>
            <person name="Kirk H."/>
            <person name="Zhao Y."/>
            <person name="Jones M."/>
            <person name="Mungall A.J."/>
            <person name="Coope R."/>
            <person name="Pleasance S."/>
            <person name="Moore R.A."/>
            <person name="Holt R.A."/>
            <person name="Round J.M."/>
            <person name="Ohora S."/>
            <person name="Walle B.V."/>
            <person name="Veldhoen N."/>
            <person name="Helbing C.C."/>
            <person name="Birol I."/>
        </authorList>
    </citation>
    <scope>NUCLEOTIDE SEQUENCE [LARGE SCALE GENOMIC DNA]</scope>
</reference>
<dbReference type="GO" id="GO:0005793">
    <property type="term" value="C:endoplasmic reticulum-Golgi intermediate compartment"/>
    <property type="evidence" value="ECO:0007669"/>
    <property type="project" value="TreeGrafter"/>
</dbReference>
<dbReference type="GO" id="GO:0005783">
    <property type="term" value="C:endoplasmic reticulum"/>
    <property type="evidence" value="ECO:0007669"/>
    <property type="project" value="TreeGrafter"/>
</dbReference>
<dbReference type="PANTHER" id="PTHR12062">
    <property type="entry name" value="N-ACETYLGLUCOSAMINYLTRANSFERASE VI"/>
    <property type="match status" value="1"/>
</dbReference>
<name>A0A2G9R6K1_AQUCT</name>